<proteinExistence type="predicted"/>
<name>A0A4Z1IZW3_9HELO</name>
<dbReference type="OrthoDB" id="3564405at2759"/>
<organism evidence="2 3">
    <name type="scientific">Botryotinia narcissicola</name>
    <dbReference type="NCBI Taxonomy" id="278944"/>
    <lineage>
        <taxon>Eukaryota</taxon>
        <taxon>Fungi</taxon>
        <taxon>Dikarya</taxon>
        <taxon>Ascomycota</taxon>
        <taxon>Pezizomycotina</taxon>
        <taxon>Leotiomycetes</taxon>
        <taxon>Helotiales</taxon>
        <taxon>Sclerotiniaceae</taxon>
        <taxon>Botryotinia</taxon>
    </lineage>
</organism>
<keyword evidence="3" id="KW-1185">Reference proteome</keyword>
<reference evidence="2 3" key="1">
    <citation type="submission" date="2017-12" db="EMBL/GenBank/DDBJ databases">
        <title>Comparative genomics of Botrytis spp.</title>
        <authorList>
            <person name="Valero-Jimenez C.A."/>
            <person name="Tapia P."/>
            <person name="Veloso J."/>
            <person name="Silva-Moreno E."/>
            <person name="Staats M."/>
            <person name="Valdes J.H."/>
            <person name="Van Kan J.A.L."/>
        </authorList>
    </citation>
    <scope>NUCLEOTIDE SEQUENCE [LARGE SCALE GENOMIC DNA]</scope>
    <source>
        <strain evidence="2 3">MUCL2120</strain>
    </source>
</reference>
<accession>A0A4Z1IZW3</accession>
<sequence>MCSHFLKAHGRIGTRGCHGRLFKPWTVPETTELASSQADKVAKSVVQVQKDIEKKLKSDFDKAVRLERTSVVGGSSIFSDRKAEKSEQRKKKMEQDRVAGLFNG</sequence>
<dbReference type="EMBL" id="PQXJ01000082">
    <property type="protein sequence ID" value="TGO64972.1"/>
    <property type="molecule type" value="Genomic_DNA"/>
</dbReference>
<dbReference type="Proteomes" id="UP000297452">
    <property type="component" value="Unassembled WGS sequence"/>
</dbReference>
<comment type="caution">
    <text evidence="2">The sequence shown here is derived from an EMBL/GenBank/DDBJ whole genome shotgun (WGS) entry which is preliminary data.</text>
</comment>
<feature type="compositionally biased region" description="Basic and acidic residues" evidence="1">
    <location>
        <begin position="80"/>
        <end position="97"/>
    </location>
</feature>
<dbReference type="AlphaFoldDB" id="A0A4Z1IZW3"/>
<protein>
    <submittedName>
        <fullName evidence="2">Uncharacterized protein</fullName>
    </submittedName>
</protein>
<dbReference type="STRING" id="278944.A0A4Z1IZW3"/>
<evidence type="ECO:0000256" key="1">
    <source>
        <dbReference type="SAM" id="MobiDB-lite"/>
    </source>
</evidence>
<gene>
    <name evidence="2" type="ORF">BOTNAR_0082g00140</name>
</gene>
<feature type="region of interest" description="Disordered" evidence="1">
    <location>
        <begin position="80"/>
        <end position="104"/>
    </location>
</feature>
<evidence type="ECO:0000313" key="3">
    <source>
        <dbReference type="Proteomes" id="UP000297452"/>
    </source>
</evidence>
<evidence type="ECO:0000313" key="2">
    <source>
        <dbReference type="EMBL" id="TGO64972.1"/>
    </source>
</evidence>